<evidence type="ECO:0000313" key="4">
    <source>
        <dbReference type="Proteomes" id="UP000694251"/>
    </source>
</evidence>
<dbReference type="EMBL" id="JAEFBJ010000193">
    <property type="protein sequence ID" value="KAG7528335.1"/>
    <property type="molecule type" value="Genomic_DNA"/>
</dbReference>
<feature type="region of interest" description="Disordered" evidence="1">
    <location>
        <begin position="327"/>
        <end position="385"/>
    </location>
</feature>
<feature type="compositionally biased region" description="Basic and acidic residues" evidence="1">
    <location>
        <begin position="368"/>
        <end position="377"/>
    </location>
</feature>
<reference evidence="3 4" key="1">
    <citation type="submission" date="2020-12" db="EMBL/GenBank/DDBJ databases">
        <title>Concerted genomic and epigenomic changes stabilize Arabidopsis allopolyploids.</title>
        <authorList>
            <person name="Chen Z."/>
        </authorList>
    </citation>
    <scope>NUCLEOTIDE SEQUENCE [LARGE SCALE GENOMIC DNA]</scope>
    <source>
        <strain evidence="3">As9502</strain>
        <tissue evidence="3">Leaf</tissue>
    </source>
</reference>
<dbReference type="Pfam" id="PF03732">
    <property type="entry name" value="Retrotrans_gag"/>
    <property type="match status" value="1"/>
</dbReference>
<feature type="compositionally biased region" description="Basic and acidic residues" evidence="1">
    <location>
        <begin position="339"/>
        <end position="350"/>
    </location>
</feature>
<protein>
    <submittedName>
        <fullName evidence="3">Retrotransposon gag domain</fullName>
    </submittedName>
</protein>
<feature type="compositionally biased region" description="Polar residues" evidence="1">
    <location>
        <begin position="539"/>
        <end position="551"/>
    </location>
</feature>
<evidence type="ECO:0000256" key="1">
    <source>
        <dbReference type="SAM" id="MobiDB-lite"/>
    </source>
</evidence>
<dbReference type="OrthoDB" id="1731207at2759"/>
<organism evidence="3 4">
    <name type="scientific">Arabidopsis suecica</name>
    <name type="common">Swedish thale-cress</name>
    <name type="synonym">Cardaminopsis suecica</name>
    <dbReference type="NCBI Taxonomy" id="45249"/>
    <lineage>
        <taxon>Eukaryota</taxon>
        <taxon>Viridiplantae</taxon>
        <taxon>Streptophyta</taxon>
        <taxon>Embryophyta</taxon>
        <taxon>Tracheophyta</taxon>
        <taxon>Spermatophyta</taxon>
        <taxon>Magnoliopsida</taxon>
        <taxon>eudicotyledons</taxon>
        <taxon>Gunneridae</taxon>
        <taxon>Pentapetalae</taxon>
        <taxon>rosids</taxon>
        <taxon>malvids</taxon>
        <taxon>Brassicales</taxon>
        <taxon>Brassicaceae</taxon>
        <taxon>Camelineae</taxon>
        <taxon>Arabidopsis</taxon>
    </lineage>
</organism>
<accession>A0A8T1X8V0</accession>
<feature type="non-terminal residue" evidence="3">
    <location>
        <position position="1"/>
    </location>
</feature>
<feature type="region of interest" description="Disordered" evidence="1">
    <location>
        <begin position="533"/>
        <end position="558"/>
    </location>
</feature>
<feature type="compositionally biased region" description="Basic and acidic residues" evidence="1">
    <location>
        <begin position="466"/>
        <end position="489"/>
    </location>
</feature>
<feature type="domain" description="Retrotransposon gag" evidence="2">
    <location>
        <begin position="418"/>
        <end position="468"/>
    </location>
</feature>
<dbReference type="AlphaFoldDB" id="A0A8T1X8V0"/>
<evidence type="ECO:0000313" key="3">
    <source>
        <dbReference type="EMBL" id="KAG7528335.1"/>
    </source>
</evidence>
<proteinExistence type="predicted"/>
<feature type="compositionally biased region" description="Polar residues" evidence="1">
    <location>
        <begin position="598"/>
        <end position="609"/>
    </location>
</feature>
<evidence type="ECO:0000259" key="2">
    <source>
        <dbReference type="Pfam" id="PF03732"/>
    </source>
</evidence>
<feature type="region of interest" description="Disordered" evidence="1">
    <location>
        <begin position="461"/>
        <end position="489"/>
    </location>
</feature>
<name>A0A8T1X8V0_ARASU</name>
<feature type="region of interest" description="Disordered" evidence="1">
    <location>
        <begin position="587"/>
        <end position="617"/>
    </location>
</feature>
<comment type="caution">
    <text evidence="3">The sequence shown here is derived from an EMBL/GenBank/DDBJ whole genome shotgun (WGS) entry which is preliminary data.</text>
</comment>
<gene>
    <name evidence="3" type="ORF">ISN44_Un193g000010</name>
</gene>
<dbReference type="PANTHER" id="PTHR35046">
    <property type="entry name" value="ZINC KNUCKLE (CCHC-TYPE) FAMILY PROTEIN"/>
    <property type="match status" value="1"/>
</dbReference>
<keyword evidence="4" id="KW-1185">Reference proteome</keyword>
<dbReference type="PANTHER" id="PTHR35046:SF9">
    <property type="entry name" value="RNA-DIRECTED DNA POLYMERASE"/>
    <property type="match status" value="1"/>
</dbReference>
<dbReference type="InterPro" id="IPR005162">
    <property type="entry name" value="Retrotrans_gag_dom"/>
</dbReference>
<dbReference type="Proteomes" id="UP000694251">
    <property type="component" value="Unassembled WGS sequence"/>
</dbReference>
<sequence length="912" mass="104322">MTLSTCRRASHVETAPPQLLHVYLDLTSSLVGRDSPLVVSERLLDLLSDNGDTELLEPEELGAKEQLGDGANGAKEQLVAEENGAKEQLVADKEYEKDVILTSLSKRFPPLLEVQFVPLHSAATAHPFDRSSSTFDLALLPFRCILHVQNQQSVFLGIDPHLGVYHVISDHGCDVIMDSSDNGDTELLEPEELGAKEQLGDGANGAKEQLVAEENGAKEQLVADKEYEKDVILTSLSKRFPPLLEVQFVPLHSAATAHPFDRSSSTFDLALLPFRCILHVQNQQSTMVTSEDEESSTSSLEKRITKSVTIAMATMLEEKLGALHLNQINPEPNQRQRQHREEPRQDEEARNYYSHASSHNSQRRRQRERPPPRDPLGKIKLKIPAFHGTNNPDTYLEWEQKIELVFNCQECTEANKVKVAATEFYDYALSWWDHLVTTRRRVGDYPVETWTEMKNIMRKRFVPSHYHREPPPRRPQEKPNWRSRSVRDKANHDYCNRDVQRSFKQTKPLLNQLSTQIDYEEVHKRVMEAFKAVEKSQKKNPSTTKSVGSETANERPSCLKREMVIQKSESDQSLPICKELIVLEENSENSNKEKVETQPYNADQNQQHLSNKEEQTENKTLKHLTSLQAKCTLSCIQSDFVLDKLTHFEPEQPSSIVLLSQLLEEKSLEGEPRSLSLISEMERPTSHVPKHVIMPFSGDYPRTHYDLSKNLFVEEKKYTFCTYDPVFRVFVVKAQVIQREAMKAHAPETWLFNLWLMGFTVQVDYDPWERLRNEHDEWQGSKRQCIMIFDPGGCFWNQMKCSPIHKKIQVMLRSDFPIQVFELTNEKAYEKSMQEEADLRTNLFQEGGDDVIMDSSDNGDTELLEPEELGAKEQLGDGANGAKEQLVAEENGAKEQLVADKEYEKDVILTSL</sequence>